<protein>
    <recommendedName>
        <fullName evidence="11">DUF2029 domain-containing protein</fullName>
    </recommendedName>
</protein>
<evidence type="ECO:0000313" key="10">
    <source>
        <dbReference type="Proteomes" id="UP000533637"/>
    </source>
</evidence>
<dbReference type="Pfam" id="PF09594">
    <property type="entry name" value="GT87"/>
    <property type="match status" value="1"/>
</dbReference>
<keyword evidence="10" id="KW-1185">Reference proteome</keyword>
<dbReference type="RefSeq" id="WP_183671997.1">
    <property type="nucleotide sequence ID" value="NZ_BMPB01000014.1"/>
</dbReference>
<feature type="transmembrane region" description="Helical" evidence="8">
    <location>
        <begin position="335"/>
        <end position="353"/>
    </location>
</feature>
<keyword evidence="5 8" id="KW-1133">Transmembrane helix</keyword>
<evidence type="ECO:0000256" key="2">
    <source>
        <dbReference type="ARBA" id="ARBA00022475"/>
    </source>
</evidence>
<comment type="similarity">
    <text evidence="7">Belongs to the glycosyltransferase 87 family.</text>
</comment>
<gene>
    <name evidence="9" type="ORF">GGQ57_004174</name>
</gene>
<evidence type="ECO:0000313" key="9">
    <source>
        <dbReference type="EMBL" id="MBB4624246.1"/>
    </source>
</evidence>
<feature type="transmembrane region" description="Helical" evidence="8">
    <location>
        <begin position="194"/>
        <end position="212"/>
    </location>
</feature>
<feature type="transmembrane region" description="Helical" evidence="8">
    <location>
        <begin position="263"/>
        <end position="280"/>
    </location>
</feature>
<organism evidence="9 10">
    <name type="scientific">Parabacteroides faecis</name>
    <dbReference type="NCBI Taxonomy" id="1217282"/>
    <lineage>
        <taxon>Bacteria</taxon>
        <taxon>Pseudomonadati</taxon>
        <taxon>Bacteroidota</taxon>
        <taxon>Bacteroidia</taxon>
        <taxon>Bacteroidales</taxon>
        <taxon>Tannerellaceae</taxon>
        <taxon>Parabacteroides</taxon>
    </lineage>
</organism>
<evidence type="ECO:0000256" key="7">
    <source>
        <dbReference type="ARBA" id="ARBA00024033"/>
    </source>
</evidence>
<feature type="transmembrane region" description="Helical" evidence="8">
    <location>
        <begin position="292"/>
        <end position="323"/>
    </location>
</feature>
<dbReference type="Proteomes" id="UP000533637">
    <property type="component" value="Unassembled WGS sequence"/>
</dbReference>
<proteinExistence type="inferred from homology"/>
<comment type="subcellular location">
    <subcellularLocation>
        <location evidence="1">Cell membrane</location>
        <topology evidence="1">Multi-pass membrane protein</topology>
    </subcellularLocation>
</comment>
<feature type="transmembrane region" description="Helical" evidence="8">
    <location>
        <begin position="123"/>
        <end position="156"/>
    </location>
</feature>
<reference evidence="9 10" key="1">
    <citation type="submission" date="2020-08" db="EMBL/GenBank/DDBJ databases">
        <title>Genomic Encyclopedia of Type Strains, Phase IV (KMG-IV): sequencing the most valuable type-strain genomes for metagenomic binning, comparative biology and taxonomic classification.</title>
        <authorList>
            <person name="Goeker M."/>
        </authorList>
    </citation>
    <scope>NUCLEOTIDE SEQUENCE [LARGE SCALE GENOMIC DNA]</scope>
    <source>
        <strain evidence="9 10">DSM 102983</strain>
    </source>
</reference>
<keyword evidence="2" id="KW-1003">Cell membrane</keyword>
<evidence type="ECO:0008006" key="11">
    <source>
        <dbReference type="Google" id="ProtNLM"/>
    </source>
</evidence>
<keyword evidence="3" id="KW-0808">Transferase</keyword>
<sequence length="394" mass="45458">MKLVEKCKSFVNAPLWKEEKSLWWVWILTGVVYALIKFFIGKYNNYKIFKYVFPHSIEGLTIYGEYPAEYYDSNQYGILFSALIAPFSVLPDWLGLVLWITANTAFLFYAIKQLPLSTSQKIFIYWFSYIELMTAQGVQQFNISVAAFIILAFVFIEKKKDFWAACVIMLGTLTKIYPIVGLAFFFFSKQKGKLIISGIFWGALFLVFPALYTPGFDYVISQYYEWVAQLQLKNGLNLFAEAQNISLLGVVRKLSGSEVYSDLWLIVPGLVLFFIPYLRISQYKYLSFRMMLLANVLLFVVLFSTGTEASGYIIAMIGVALWYICSPSEHKKYNYWLLVITLVVVGLSTTELVPRVVRAGFIRPYALKAWPVIVVWLTVCYEMIFLNFSRKPLN</sequence>
<name>A0ABR6KRW6_9BACT</name>
<comment type="caution">
    <text evidence="9">The sequence shown here is derived from an EMBL/GenBank/DDBJ whole genome shotgun (WGS) entry which is preliminary data.</text>
</comment>
<evidence type="ECO:0000256" key="1">
    <source>
        <dbReference type="ARBA" id="ARBA00004651"/>
    </source>
</evidence>
<accession>A0ABR6KRW6</accession>
<dbReference type="EMBL" id="JACHOC010000009">
    <property type="protein sequence ID" value="MBB4624246.1"/>
    <property type="molecule type" value="Genomic_DNA"/>
</dbReference>
<dbReference type="InterPro" id="IPR018584">
    <property type="entry name" value="GT87"/>
</dbReference>
<evidence type="ECO:0000256" key="8">
    <source>
        <dbReference type="SAM" id="Phobius"/>
    </source>
</evidence>
<keyword evidence="6 8" id="KW-0472">Membrane</keyword>
<feature type="transmembrane region" description="Helical" evidence="8">
    <location>
        <begin position="162"/>
        <end position="187"/>
    </location>
</feature>
<feature type="transmembrane region" description="Helical" evidence="8">
    <location>
        <begin position="365"/>
        <end position="388"/>
    </location>
</feature>
<evidence type="ECO:0000256" key="3">
    <source>
        <dbReference type="ARBA" id="ARBA00022679"/>
    </source>
</evidence>
<evidence type="ECO:0000256" key="5">
    <source>
        <dbReference type="ARBA" id="ARBA00022989"/>
    </source>
</evidence>
<feature type="transmembrane region" description="Helical" evidence="8">
    <location>
        <begin position="21"/>
        <end position="40"/>
    </location>
</feature>
<keyword evidence="4 8" id="KW-0812">Transmembrane</keyword>
<evidence type="ECO:0000256" key="4">
    <source>
        <dbReference type="ARBA" id="ARBA00022692"/>
    </source>
</evidence>
<evidence type="ECO:0000256" key="6">
    <source>
        <dbReference type="ARBA" id="ARBA00023136"/>
    </source>
</evidence>